<reference evidence="2 3" key="1">
    <citation type="submission" date="2017-05" db="EMBL/GenBank/DDBJ databases">
        <title>Genome of assembly of the Bengalese finch, Lonchura striata domestica.</title>
        <authorList>
            <person name="Colquitt B.M."/>
            <person name="Brainard M.S."/>
        </authorList>
    </citation>
    <scope>NUCLEOTIDE SEQUENCE [LARGE SCALE GENOMIC DNA]</scope>
    <source>
        <strain evidence="2">White83orange57</strain>
    </source>
</reference>
<protein>
    <submittedName>
        <fullName evidence="2">Uncharacterized protein</fullName>
    </submittedName>
</protein>
<dbReference type="EMBL" id="MUZQ01000490">
    <property type="protein sequence ID" value="OWK50861.1"/>
    <property type="molecule type" value="Genomic_DNA"/>
</dbReference>
<evidence type="ECO:0000313" key="3">
    <source>
        <dbReference type="Proteomes" id="UP000197619"/>
    </source>
</evidence>
<gene>
    <name evidence="2" type="ORF">RLOC_00015059</name>
</gene>
<sequence>MLRAGGRAVGLGPRGGFLGVSLFSKHFSVLLAARWGTGLGQGSGSTRVPLPLVPPGHHRRGRRGRDGAWRVLPSARGVPGLGSLPGASPEL</sequence>
<feature type="region of interest" description="Disordered" evidence="1">
    <location>
        <begin position="43"/>
        <end position="91"/>
    </location>
</feature>
<evidence type="ECO:0000313" key="2">
    <source>
        <dbReference type="EMBL" id="OWK50861.1"/>
    </source>
</evidence>
<dbReference type="Proteomes" id="UP000197619">
    <property type="component" value="Unassembled WGS sequence"/>
</dbReference>
<evidence type="ECO:0000256" key="1">
    <source>
        <dbReference type="SAM" id="MobiDB-lite"/>
    </source>
</evidence>
<name>A0A218UB93_9PASE</name>
<organism evidence="2 3">
    <name type="scientific">Lonchura striata</name>
    <name type="common">white-rumped munia</name>
    <dbReference type="NCBI Taxonomy" id="40157"/>
    <lineage>
        <taxon>Eukaryota</taxon>
        <taxon>Metazoa</taxon>
        <taxon>Chordata</taxon>
        <taxon>Craniata</taxon>
        <taxon>Vertebrata</taxon>
        <taxon>Euteleostomi</taxon>
        <taxon>Archelosauria</taxon>
        <taxon>Archosauria</taxon>
        <taxon>Dinosauria</taxon>
        <taxon>Saurischia</taxon>
        <taxon>Theropoda</taxon>
        <taxon>Coelurosauria</taxon>
        <taxon>Aves</taxon>
        <taxon>Neognathae</taxon>
        <taxon>Neoaves</taxon>
        <taxon>Telluraves</taxon>
        <taxon>Australaves</taxon>
        <taxon>Passeriformes</taxon>
        <taxon>Passeroidea</taxon>
        <taxon>Estrildidae</taxon>
        <taxon>Estrildinae</taxon>
        <taxon>Lonchura</taxon>
    </lineage>
</organism>
<proteinExistence type="predicted"/>
<keyword evidence="3" id="KW-1185">Reference proteome</keyword>
<dbReference type="AlphaFoldDB" id="A0A218UB93"/>
<comment type="caution">
    <text evidence="2">The sequence shown here is derived from an EMBL/GenBank/DDBJ whole genome shotgun (WGS) entry which is preliminary data.</text>
</comment>
<accession>A0A218UB93</accession>